<feature type="compositionally biased region" description="Polar residues" evidence="1">
    <location>
        <begin position="329"/>
        <end position="340"/>
    </location>
</feature>
<dbReference type="OrthoDB" id="5422958at2759"/>
<organism evidence="4 5">
    <name type="scientific">Beauveria bassiana D1-5</name>
    <dbReference type="NCBI Taxonomy" id="1245745"/>
    <lineage>
        <taxon>Eukaryota</taxon>
        <taxon>Fungi</taxon>
        <taxon>Dikarya</taxon>
        <taxon>Ascomycota</taxon>
        <taxon>Pezizomycotina</taxon>
        <taxon>Sordariomycetes</taxon>
        <taxon>Hypocreomycetidae</taxon>
        <taxon>Hypocreales</taxon>
        <taxon>Cordycipitaceae</taxon>
        <taxon>Beauveria</taxon>
    </lineage>
</organism>
<dbReference type="InterPro" id="IPR025124">
    <property type="entry name" value="Gag1-like_clamp"/>
</dbReference>
<evidence type="ECO:0000313" key="5">
    <source>
        <dbReference type="Proteomes" id="UP000030106"/>
    </source>
</evidence>
<feature type="domain" description="Gag1-like clamp" evidence="3">
    <location>
        <begin position="198"/>
        <end position="412"/>
    </location>
</feature>
<reference evidence="4 5" key="1">
    <citation type="submission" date="2012-10" db="EMBL/GenBank/DDBJ databases">
        <title>Genome sequencing and analysis of entomopathogenic fungi Beauveria bassiana D1-5.</title>
        <authorList>
            <person name="Li Q."/>
            <person name="Wang L."/>
            <person name="Zhang Z."/>
            <person name="Wang Q."/>
            <person name="Ren J."/>
            <person name="Wang M."/>
            <person name="Xu W."/>
            <person name="Wang J."/>
            <person name="Lu Y."/>
            <person name="Du Q."/>
            <person name="Sun Z."/>
        </authorList>
    </citation>
    <scope>NUCLEOTIDE SEQUENCE [LARGE SCALE GENOMIC DNA]</scope>
    <source>
        <strain evidence="4 5">D1-5</strain>
    </source>
</reference>
<gene>
    <name evidence="4" type="ORF">BBAD15_g7087</name>
</gene>
<dbReference type="HOGENOM" id="CLU_015359_1_1_1"/>
<feature type="region of interest" description="Disordered" evidence="1">
    <location>
        <begin position="122"/>
        <end position="177"/>
    </location>
</feature>
<comment type="caution">
    <text evidence="4">The sequence shown here is derived from an EMBL/GenBank/DDBJ whole genome shotgun (WGS) entry which is preliminary data.</text>
</comment>
<evidence type="ECO:0000259" key="3">
    <source>
        <dbReference type="Pfam" id="PF13259"/>
    </source>
</evidence>
<name>A0A0A2VMP1_BEABA</name>
<feature type="region of interest" description="Disordered" evidence="1">
    <location>
        <begin position="405"/>
        <end position="459"/>
    </location>
</feature>
<feature type="region of interest" description="Disordered" evidence="1">
    <location>
        <begin position="307"/>
        <end position="345"/>
    </location>
</feature>
<evidence type="ECO:0000256" key="1">
    <source>
        <dbReference type="SAM" id="MobiDB-lite"/>
    </source>
</evidence>
<dbReference type="eggNOG" id="ENOG502SRCS">
    <property type="taxonomic scope" value="Eukaryota"/>
</dbReference>
<dbReference type="EMBL" id="ANFO01000673">
    <property type="protein sequence ID" value="KGQ07587.1"/>
    <property type="molecule type" value="Genomic_DNA"/>
</dbReference>
<dbReference type="Pfam" id="PF13259">
    <property type="entry name" value="clamp_Gag1-like"/>
    <property type="match status" value="1"/>
</dbReference>
<feature type="compositionally biased region" description="Acidic residues" evidence="1">
    <location>
        <begin position="164"/>
        <end position="177"/>
    </location>
</feature>
<feature type="compositionally biased region" description="Basic and acidic residues" evidence="1">
    <location>
        <begin position="317"/>
        <end position="328"/>
    </location>
</feature>
<evidence type="ECO:0000256" key="2">
    <source>
        <dbReference type="SAM" id="SignalP"/>
    </source>
</evidence>
<dbReference type="PANTHER" id="PTHR28065">
    <property type="entry name" value="FREQUENIN"/>
    <property type="match status" value="1"/>
</dbReference>
<dbReference type="InterPro" id="IPR053274">
    <property type="entry name" value="Fluconazole_resistance"/>
</dbReference>
<proteinExistence type="predicted"/>
<feature type="compositionally biased region" description="Basic residues" evidence="1">
    <location>
        <begin position="447"/>
        <end position="459"/>
    </location>
</feature>
<feature type="compositionally biased region" description="Low complexity" evidence="1">
    <location>
        <begin position="151"/>
        <end position="162"/>
    </location>
</feature>
<keyword evidence="2" id="KW-0732">Signal</keyword>
<feature type="signal peptide" evidence="2">
    <location>
        <begin position="1"/>
        <end position="20"/>
    </location>
</feature>
<protein>
    <recommendedName>
        <fullName evidence="3">Gag1-like clamp domain-containing protein</fullName>
    </recommendedName>
</protein>
<dbReference type="Proteomes" id="UP000030106">
    <property type="component" value="Unassembled WGS sequence"/>
</dbReference>
<evidence type="ECO:0000313" key="4">
    <source>
        <dbReference type="EMBL" id="KGQ07587.1"/>
    </source>
</evidence>
<feature type="chain" id="PRO_5001995810" description="Gag1-like clamp domain-containing protein" evidence="2">
    <location>
        <begin position="21"/>
        <end position="459"/>
    </location>
</feature>
<sequence>MLHHFHWSSQLTVFSLAVAAADFPSSPKPIADPILSSTTSAAAHEDTMIFSDFYKGSRSPLARLRNGNPQLPAKLATNSPDWVGDEYADLLSKDKAKNKEAVRRYLADKVRDDWGFDWPTQQVAESSAKPAQQEEDQSAGLETAKADDTAAETTADSSATDDGYQVEDTELDSDDESVYSVVSADNLHWRARAEWTSDIDEDDDSSSLDDSQSSLQLANARRARRRRAIREETSWNAGLACFEARRNAWTGAKTVRVRSKPVATTPVQPISPRSPRRFFFRRSMSSSPPSAAAALAAAHAAASADLSGTASDSSSIPHDELRKVDSHADGSTANTPATSTEETRTYPVETLLPLAQPILPPSNPLRASITPNVYLALYDKVILHNLQPSCPINLGDMLRSCVTGWKRDGEWPPRSTPYNPPPRPRRRRAAPTSLKSRLRRQQQQQHKPQKPPRQRRAAD</sequence>
<accession>A0A0A2VMP1</accession>
<dbReference type="STRING" id="1245745.A0A0A2VMP1"/>
<dbReference type="PANTHER" id="PTHR28065:SF1">
    <property type="entry name" value="DUF4050 DOMAIN-CONTAINING PROTEIN"/>
    <property type="match status" value="1"/>
</dbReference>
<dbReference type="AlphaFoldDB" id="A0A0A2VMP1"/>